<name>A0AAV2VSC4_9VIBR</name>
<dbReference type="InterPro" id="IPR012349">
    <property type="entry name" value="Split_barrel_FMN-bd"/>
</dbReference>
<dbReference type="SUPFAM" id="SSF50475">
    <property type="entry name" value="FMN-binding split barrel"/>
    <property type="match status" value="1"/>
</dbReference>
<evidence type="ECO:0000313" key="1">
    <source>
        <dbReference type="EMBL" id="CCO47333.1"/>
    </source>
</evidence>
<dbReference type="EMBL" id="CAOF01000120">
    <property type="protein sequence ID" value="CCO47333.1"/>
    <property type="molecule type" value="Genomic_DNA"/>
</dbReference>
<evidence type="ECO:0000313" key="2">
    <source>
        <dbReference type="Proteomes" id="UP000018211"/>
    </source>
</evidence>
<organism evidence="1 2">
    <name type="scientific">Vibrio nigripulchritudo SOn1</name>
    <dbReference type="NCBI Taxonomy" id="1238450"/>
    <lineage>
        <taxon>Bacteria</taxon>
        <taxon>Pseudomonadati</taxon>
        <taxon>Pseudomonadota</taxon>
        <taxon>Gammaproteobacteria</taxon>
        <taxon>Vibrionales</taxon>
        <taxon>Vibrionaceae</taxon>
        <taxon>Vibrio</taxon>
    </lineage>
</organism>
<accession>A0AAV2VSC4</accession>
<sequence length="144" mass="16696">MKIIEKTKGLELDEFMSNPLYAFLASDTDFNPCCSPVWFLWEEEKIWIISVKGDSFPKRIAKQPNCAISIVDWDRFSGKSIHAGFRGSASLKSFDSDRAERLLTKYLGDDKSSWNRRFLDFQSNTENVFVCFEPETVVLRDQSY</sequence>
<evidence type="ECO:0008006" key="3">
    <source>
        <dbReference type="Google" id="ProtNLM"/>
    </source>
</evidence>
<dbReference type="Gene3D" id="2.30.110.10">
    <property type="entry name" value="Electron Transport, Fmn-binding Protein, Chain A"/>
    <property type="match status" value="1"/>
</dbReference>
<dbReference type="RefSeq" id="WP_022561994.1">
    <property type="nucleotide sequence ID" value="NZ_LK391965.1"/>
</dbReference>
<protein>
    <recommendedName>
        <fullName evidence="3">Pyridoxamine 5'-phosphate oxidase putative domain-containing protein</fullName>
    </recommendedName>
</protein>
<proteinExistence type="predicted"/>
<dbReference type="Proteomes" id="UP000018211">
    <property type="component" value="Unassembled WGS sequence"/>
</dbReference>
<reference evidence="1 2" key="1">
    <citation type="journal article" date="2013" name="ISME J.">
        <title>Comparative genomics of pathogenic lineages of Vibrio nigripulchritudo identifies virulence-associated traits.</title>
        <authorList>
            <person name="Goudenege D."/>
            <person name="Labreuche Y."/>
            <person name="Krin E."/>
            <person name="Ansquer D."/>
            <person name="Mangenot S."/>
            <person name="Calteau A."/>
            <person name="Medigue C."/>
            <person name="Mazel D."/>
            <person name="Polz M.F."/>
            <person name="Le Roux F."/>
        </authorList>
    </citation>
    <scope>NUCLEOTIDE SEQUENCE [LARGE SCALE GENOMIC DNA]</scope>
    <source>
        <strain evidence="1 2">SOn1</strain>
    </source>
</reference>
<comment type="caution">
    <text evidence="1">The sequence shown here is derived from an EMBL/GenBank/DDBJ whole genome shotgun (WGS) entry which is preliminary data.</text>
</comment>
<gene>
    <name evidence="1" type="ORF">VIBNISOn1_30023</name>
</gene>
<dbReference type="AlphaFoldDB" id="A0AAV2VSC4"/>